<dbReference type="InterPro" id="IPR032710">
    <property type="entry name" value="NTF2-like_dom_sf"/>
</dbReference>
<name>A0A7S4U6Q7_GUITH</name>
<dbReference type="PANTHER" id="PTHR34123">
    <property type="entry name" value="OS04G0578200 PROTEIN"/>
    <property type="match status" value="1"/>
</dbReference>
<accession>A0A7S4U6Q7</accession>
<dbReference type="Gene3D" id="3.20.80.10">
    <property type="entry name" value="Regulatory factor, effector binding domain"/>
    <property type="match status" value="1"/>
</dbReference>
<reference evidence="2" key="1">
    <citation type="submission" date="2021-01" db="EMBL/GenBank/DDBJ databases">
        <authorList>
            <person name="Corre E."/>
            <person name="Pelletier E."/>
            <person name="Niang G."/>
            <person name="Scheremetjew M."/>
            <person name="Finn R."/>
            <person name="Kale V."/>
            <person name="Holt S."/>
            <person name="Cochrane G."/>
            <person name="Meng A."/>
            <person name="Brown T."/>
            <person name="Cohen L."/>
        </authorList>
    </citation>
    <scope>NUCLEOTIDE SEQUENCE</scope>
    <source>
        <strain evidence="2">CCMP 2712</strain>
    </source>
</reference>
<sequence length="348" mass="39295">MSSGDVSYTRANQLAKELEEELPSLFDLSYEPKWDLYDKKVAFRDPLNKFEGIKKYQDNIQMLKDSPLFTDGKMDLHQVEVVDPNTVITRWTLGMTFKAFPWRPRLEFTGSTKYVLDADSGLVVEHIDEWDSIANNQPISAEGLADVVSQLLPNPLQVVSLQGLRQLKGGGEEVTKYSLIRRFSDRIEVRRYEAFTMVQSETGSVYDKDSYLLTTDLLRKFRGDALTKPSNSLGQVLPVTEPQLQMDSGKQDSSLGYILPPEWRKRSLKPSGIAGLQLVEVPETLVATLAVRGFGADRSRSEQALLGAREELATLVTRKGFEILEDKDAFTIASFADGYEIWLRVKEK</sequence>
<evidence type="ECO:0000313" key="2">
    <source>
        <dbReference type="EMBL" id="CAE2326020.1"/>
    </source>
</evidence>
<dbReference type="Pfam" id="PF04832">
    <property type="entry name" value="SOUL"/>
    <property type="match status" value="1"/>
</dbReference>
<dbReference type="InterPro" id="IPR011256">
    <property type="entry name" value="Reg_factor_effector_dom_sf"/>
</dbReference>
<gene>
    <name evidence="2" type="ORF">GTHE00462_LOCUS30253</name>
</gene>
<dbReference type="SUPFAM" id="SSF54427">
    <property type="entry name" value="NTF2-like"/>
    <property type="match status" value="1"/>
</dbReference>
<dbReference type="PANTHER" id="PTHR34123:SF1">
    <property type="entry name" value="OS04G0578200 PROTEIN"/>
    <property type="match status" value="1"/>
</dbReference>
<dbReference type="Pfam" id="PF10184">
    <property type="entry name" value="DUF2358"/>
    <property type="match status" value="1"/>
</dbReference>
<comment type="similarity">
    <text evidence="1">Belongs to the HEBP family.</text>
</comment>
<dbReference type="AlphaFoldDB" id="A0A7S4U6Q7"/>
<proteinExistence type="inferred from homology"/>
<evidence type="ECO:0000256" key="1">
    <source>
        <dbReference type="ARBA" id="ARBA00009817"/>
    </source>
</evidence>
<dbReference type="EMBL" id="HBKN01038577">
    <property type="protein sequence ID" value="CAE2326020.1"/>
    <property type="molecule type" value="Transcribed_RNA"/>
</dbReference>
<protein>
    <submittedName>
        <fullName evidence="2">Uncharacterized protein</fullName>
    </submittedName>
</protein>
<dbReference type="InterPro" id="IPR018790">
    <property type="entry name" value="DUF2358"/>
</dbReference>
<organism evidence="2">
    <name type="scientific">Guillardia theta</name>
    <name type="common">Cryptophyte</name>
    <name type="synonym">Cryptomonas phi</name>
    <dbReference type="NCBI Taxonomy" id="55529"/>
    <lineage>
        <taxon>Eukaryota</taxon>
        <taxon>Cryptophyceae</taxon>
        <taxon>Pyrenomonadales</taxon>
        <taxon>Geminigeraceae</taxon>
        <taxon>Guillardia</taxon>
    </lineage>
</organism>
<dbReference type="SUPFAM" id="SSF55136">
    <property type="entry name" value="Probable bacterial effector-binding domain"/>
    <property type="match status" value="1"/>
</dbReference>
<dbReference type="InterPro" id="IPR006917">
    <property type="entry name" value="SOUL_heme-bd"/>
</dbReference>